<dbReference type="InterPro" id="IPR027304">
    <property type="entry name" value="Trigger_fact/SurA_dom_sf"/>
</dbReference>
<sequence length="273" mass="30918">MTMKKAFLIASSIAAIATPQALAANVATFGKEAISVKEYKQAVEDLGERGDMVKNNNQVRTQFLNHMIDNTLLSEEAKKEKLQNSDRYKKMVEAARKEILSRLYVEQYIEANTKPEKLKEYFKNNKKQFSNKEVRASHILLKEADKELAEKVLKEAKGGADFAELAKKHSTGPSKSRGGDLNYFGPGRMVPAFEKAAFSTAKDKVHPELVKTQFGWHIIKVTDVRGGDDVKFEDKKDQVEQTIKRNGRKDLIEELRKKANVKVNESVLNEIKF</sequence>
<gene>
    <name evidence="4" type="ORF">SAMN06296036_1337</name>
</gene>
<name>A0A1Y6CMY0_9BACT</name>
<evidence type="ECO:0000256" key="2">
    <source>
        <dbReference type="SAM" id="SignalP"/>
    </source>
</evidence>
<dbReference type="AlphaFoldDB" id="A0A1Y6CMY0"/>
<dbReference type="OrthoDB" id="14196at2"/>
<dbReference type="Pfam" id="PF13616">
    <property type="entry name" value="Rotamase_3"/>
    <property type="match status" value="1"/>
</dbReference>
<dbReference type="Pfam" id="PF13624">
    <property type="entry name" value="SurA_N_3"/>
    <property type="match status" value="1"/>
</dbReference>
<dbReference type="RefSeq" id="WP_132325563.1">
    <property type="nucleotide sequence ID" value="NZ_FWZT01000033.1"/>
</dbReference>
<feature type="domain" description="PpiC" evidence="3">
    <location>
        <begin position="131"/>
        <end position="223"/>
    </location>
</feature>
<evidence type="ECO:0000259" key="3">
    <source>
        <dbReference type="PROSITE" id="PS50198"/>
    </source>
</evidence>
<proteinExistence type="predicted"/>
<dbReference type="InterPro" id="IPR000297">
    <property type="entry name" value="PPIase_PpiC"/>
</dbReference>
<accession>A0A1Y6CMY0</accession>
<keyword evidence="1" id="KW-0697">Rotamase</keyword>
<evidence type="ECO:0000313" key="4">
    <source>
        <dbReference type="EMBL" id="SMF78805.1"/>
    </source>
</evidence>
<dbReference type="SUPFAM" id="SSF54534">
    <property type="entry name" value="FKBP-like"/>
    <property type="match status" value="1"/>
</dbReference>
<keyword evidence="1 4" id="KW-0413">Isomerase</keyword>
<dbReference type="PANTHER" id="PTHR47245">
    <property type="entry name" value="PEPTIDYLPROLYL ISOMERASE"/>
    <property type="match status" value="1"/>
</dbReference>
<dbReference type="PROSITE" id="PS50198">
    <property type="entry name" value="PPIC_PPIASE_2"/>
    <property type="match status" value="1"/>
</dbReference>
<reference evidence="5" key="1">
    <citation type="submission" date="2017-04" db="EMBL/GenBank/DDBJ databases">
        <authorList>
            <person name="Varghese N."/>
            <person name="Submissions S."/>
        </authorList>
    </citation>
    <scope>NUCLEOTIDE SEQUENCE [LARGE SCALE GENOMIC DNA]</scope>
    <source>
        <strain evidence="5">RKEM611</strain>
    </source>
</reference>
<dbReference type="InterPro" id="IPR050245">
    <property type="entry name" value="PrsA_foldase"/>
</dbReference>
<organism evidence="4 5">
    <name type="scientific">Pseudobacteriovorax antillogorgiicola</name>
    <dbReference type="NCBI Taxonomy" id="1513793"/>
    <lineage>
        <taxon>Bacteria</taxon>
        <taxon>Pseudomonadati</taxon>
        <taxon>Bdellovibrionota</taxon>
        <taxon>Oligoflexia</taxon>
        <taxon>Oligoflexales</taxon>
        <taxon>Pseudobacteriovoracaceae</taxon>
        <taxon>Pseudobacteriovorax</taxon>
    </lineage>
</organism>
<feature type="signal peptide" evidence="2">
    <location>
        <begin position="1"/>
        <end position="23"/>
    </location>
</feature>
<dbReference type="SUPFAM" id="SSF109998">
    <property type="entry name" value="Triger factor/SurA peptide-binding domain-like"/>
    <property type="match status" value="1"/>
</dbReference>
<feature type="chain" id="PRO_5013006473" evidence="2">
    <location>
        <begin position="24"/>
        <end position="273"/>
    </location>
</feature>
<dbReference type="PANTHER" id="PTHR47245:SF2">
    <property type="entry name" value="PEPTIDYL-PROLYL CIS-TRANS ISOMERASE HP_0175-RELATED"/>
    <property type="match status" value="1"/>
</dbReference>
<dbReference type="EMBL" id="FWZT01000033">
    <property type="protein sequence ID" value="SMF78805.1"/>
    <property type="molecule type" value="Genomic_DNA"/>
</dbReference>
<dbReference type="STRING" id="1513793.SAMN06296036_1337"/>
<dbReference type="InterPro" id="IPR046357">
    <property type="entry name" value="PPIase_dom_sf"/>
</dbReference>
<dbReference type="Gene3D" id="1.10.8.1040">
    <property type="match status" value="1"/>
</dbReference>
<keyword evidence="5" id="KW-1185">Reference proteome</keyword>
<keyword evidence="2" id="KW-0732">Signal</keyword>
<protein>
    <submittedName>
        <fullName evidence="4">Peptidyl-prolyl cis-trans isomerase C</fullName>
    </submittedName>
</protein>
<dbReference type="Gene3D" id="3.10.50.40">
    <property type="match status" value="1"/>
</dbReference>
<dbReference type="GO" id="GO:0003755">
    <property type="term" value="F:peptidyl-prolyl cis-trans isomerase activity"/>
    <property type="evidence" value="ECO:0007669"/>
    <property type="project" value="UniProtKB-KW"/>
</dbReference>
<evidence type="ECO:0000256" key="1">
    <source>
        <dbReference type="PROSITE-ProRule" id="PRU00278"/>
    </source>
</evidence>
<evidence type="ECO:0000313" key="5">
    <source>
        <dbReference type="Proteomes" id="UP000192907"/>
    </source>
</evidence>
<dbReference type="Proteomes" id="UP000192907">
    <property type="component" value="Unassembled WGS sequence"/>
</dbReference>